<dbReference type="SUPFAM" id="SSF46785">
    <property type="entry name" value="Winged helix' DNA-binding domain"/>
    <property type="match status" value="1"/>
</dbReference>
<evidence type="ECO:0000256" key="2">
    <source>
        <dbReference type="ARBA" id="ARBA00023015"/>
    </source>
</evidence>
<evidence type="ECO:0000256" key="4">
    <source>
        <dbReference type="ARBA" id="ARBA00023163"/>
    </source>
</evidence>
<dbReference type="PANTHER" id="PTHR30579">
    <property type="entry name" value="TRANSCRIPTIONAL REGULATOR"/>
    <property type="match status" value="1"/>
</dbReference>
<evidence type="ECO:0000313" key="7">
    <source>
        <dbReference type="Proteomes" id="UP000028878"/>
    </source>
</evidence>
<name>A0A1L1PTU5_HYDIT</name>
<gene>
    <name evidence="6" type="ORF">BN948_02503</name>
</gene>
<dbReference type="Gene3D" id="3.40.190.290">
    <property type="match status" value="1"/>
</dbReference>
<dbReference type="RefSeq" id="WP_035621877.1">
    <property type="nucleotide sequence ID" value="NZ_CCAE010000018.1"/>
</dbReference>
<feature type="domain" description="HTH lysR-type" evidence="5">
    <location>
        <begin position="2"/>
        <end position="58"/>
    </location>
</feature>
<dbReference type="GO" id="GO:0003700">
    <property type="term" value="F:DNA-binding transcription factor activity"/>
    <property type="evidence" value="ECO:0007669"/>
    <property type="project" value="InterPro"/>
</dbReference>
<proteinExistence type="inferred from homology"/>
<dbReference type="PROSITE" id="PS50931">
    <property type="entry name" value="HTH_LYSR"/>
    <property type="match status" value="1"/>
</dbReference>
<dbReference type="InterPro" id="IPR005119">
    <property type="entry name" value="LysR_subst-bd"/>
</dbReference>
<organism evidence="6 7">
    <name type="scientific">Hydrogenophaga intermedia</name>
    <dbReference type="NCBI Taxonomy" id="65786"/>
    <lineage>
        <taxon>Bacteria</taxon>
        <taxon>Pseudomonadati</taxon>
        <taxon>Pseudomonadota</taxon>
        <taxon>Betaproteobacteria</taxon>
        <taxon>Burkholderiales</taxon>
        <taxon>Comamonadaceae</taxon>
        <taxon>Hydrogenophaga</taxon>
    </lineage>
</organism>
<dbReference type="InterPro" id="IPR000847">
    <property type="entry name" value="LysR_HTH_N"/>
</dbReference>
<accession>A0A1L1PTU5</accession>
<comment type="similarity">
    <text evidence="1">Belongs to the LysR transcriptional regulatory family.</text>
</comment>
<evidence type="ECO:0000259" key="5">
    <source>
        <dbReference type="PROSITE" id="PS50931"/>
    </source>
</evidence>
<dbReference type="PANTHER" id="PTHR30579:SF2">
    <property type="entry name" value="HTH-TYPE TRANSCRIPTIONAL REGULATOR ARGP"/>
    <property type="match status" value="1"/>
</dbReference>
<keyword evidence="2" id="KW-0805">Transcription regulation</keyword>
<reference evidence="7" key="2">
    <citation type="submission" date="2014-11" db="EMBL/GenBank/DDBJ databases">
        <title>Draft genome sequence of Hydrogenophaga intermedia S1.</title>
        <authorList>
            <person name="Gan H.M."/>
            <person name="Chew T.H."/>
            <person name="Stolz A."/>
        </authorList>
    </citation>
    <scope>NUCLEOTIDE SEQUENCE [LARGE SCALE GENOMIC DNA]</scope>
    <source>
        <strain evidence="7">S1</strain>
    </source>
</reference>
<keyword evidence="4" id="KW-0804">Transcription</keyword>
<dbReference type="InterPro" id="IPR036390">
    <property type="entry name" value="WH_DNA-bd_sf"/>
</dbReference>
<dbReference type="InterPro" id="IPR036388">
    <property type="entry name" value="WH-like_DNA-bd_sf"/>
</dbReference>
<sequence>MLDREHLETFATVIEEKSFERAASVLNVTRGAVSQRVKALEESLATVLVVRERPVAQTAAGEVLLRHVKALRLLENSTLSELNPQDKRVAPVPVAIAVNADSLATWFPRVLWPLLQRHRLAIEVISDDQDHTLQRLVKGEVLGCLSTEAKPANGFVAEALGEMEYRCCATPAFANDHFRHGLTVAAVLESPSVLFNRKDSLHDEFLEQLFGFRVERYGRHYVPAPAVLLDAILAGVGYGLVPSMQAQHQLDSGDLVDLAPTKPSRVPLYWHHGAAEPSFAQEITHHIVEGARQALGTADC</sequence>
<keyword evidence="3" id="KW-0238">DNA-binding</keyword>
<dbReference type="Pfam" id="PF03466">
    <property type="entry name" value="LysR_substrate"/>
    <property type="match status" value="1"/>
</dbReference>
<dbReference type="AlphaFoldDB" id="A0A1L1PTU5"/>
<dbReference type="InterPro" id="IPR050176">
    <property type="entry name" value="LTTR"/>
</dbReference>
<dbReference type="EMBL" id="CCAE010000018">
    <property type="protein sequence ID" value="CDN88071.1"/>
    <property type="molecule type" value="Genomic_DNA"/>
</dbReference>
<evidence type="ECO:0000313" key="6">
    <source>
        <dbReference type="EMBL" id="CDN88071.1"/>
    </source>
</evidence>
<reference evidence="7" key="1">
    <citation type="submission" date="2014-02" db="EMBL/GenBank/DDBJ databases">
        <authorList>
            <person name="Gan H."/>
        </authorList>
    </citation>
    <scope>NUCLEOTIDE SEQUENCE [LARGE SCALE GENOMIC DNA]</scope>
    <source>
        <strain evidence="7">S1</strain>
    </source>
</reference>
<dbReference type="Pfam" id="PF00126">
    <property type="entry name" value="HTH_1"/>
    <property type="match status" value="1"/>
</dbReference>
<protein>
    <submittedName>
        <fullName evidence="6">Chromosome replication initiation inhibitor protein</fullName>
    </submittedName>
</protein>
<dbReference type="Gene3D" id="1.10.10.10">
    <property type="entry name" value="Winged helix-like DNA-binding domain superfamily/Winged helix DNA-binding domain"/>
    <property type="match status" value="1"/>
</dbReference>
<dbReference type="NCBIfam" id="TIGR03298">
    <property type="entry name" value="argP"/>
    <property type="match status" value="1"/>
</dbReference>
<evidence type="ECO:0000256" key="3">
    <source>
        <dbReference type="ARBA" id="ARBA00023125"/>
    </source>
</evidence>
<dbReference type="InterPro" id="IPR017685">
    <property type="entry name" value="ArgP"/>
</dbReference>
<dbReference type="NCBIfam" id="NF009888">
    <property type="entry name" value="PRK13348.1"/>
    <property type="match status" value="1"/>
</dbReference>
<dbReference type="GO" id="GO:0003677">
    <property type="term" value="F:DNA binding"/>
    <property type="evidence" value="ECO:0007669"/>
    <property type="project" value="UniProtKB-KW"/>
</dbReference>
<dbReference type="Proteomes" id="UP000028878">
    <property type="component" value="Unassembled WGS sequence"/>
</dbReference>
<dbReference type="NCBIfam" id="NF002964">
    <property type="entry name" value="PRK03635.1"/>
    <property type="match status" value="1"/>
</dbReference>
<evidence type="ECO:0000256" key="1">
    <source>
        <dbReference type="ARBA" id="ARBA00009437"/>
    </source>
</evidence>
<dbReference type="SUPFAM" id="SSF53850">
    <property type="entry name" value="Periplasmic binding protein-like II"/>
    <property type="match status" value="1"/>
</dbReference>
<keyword evidence="7" id="KW-1185">Reference proteome</keyword>